<protein>
    <recommendedName>
        <fullName evidence="1">F-box domain-containing protein</fullName>
    </recommendedName>
</protein>
<dbReference type="InterPro" id="IPR036047">
    <property type="entry name" value="F-box-like_dom_sf"/>
</dbReference>
<accession>D6RMY1</accession>
<dbReference type="KEGG" id="cci:CC1G_14533"/>
<dbReference type="Pfam" id="PF12937">
    <property type="entry name" value="F-box-like"/>
    <property type="match status" value="1"/>
</dbReference>
<dbReference type="InterPro" id="IPR001810">
    <property type="entry name" value="F-box_dom"/>
</dbReference>
<dbReference type="InParanoid" id="D6RMY1"/>
<dbReference type="VEuPathDB" id="FungiDB:CC1G_14533"/>
<organism evidence="2 3">
    <name type="scientific">Coprinopsis cinerea (strain Okayama-7 / 130 / ATCC MYA-4618 / FGSC 9003)</name>
    <name type="common">Inky cap fungus</name>
    <name type="synonym">Hormographiella aspergillata</name>
    <dbReference type="NCBI Taxonomy" id="240176"/>
    <lineage>
        <taxon>Eukaryota</taxon>
        <taxon>Fungi</taxon>
        <taxon>Dikarya</taxon>
        <taxon>Basidiomycota</taxon>
        <taxon>Agaricomycotina</taxon>
        <taxon>Agaricomycetes</taxon>
        <taxon>Agaricomycetidae</taxon>
        <taxon>Agaricales</taxon>
        <taxon>Agaricineae</taxon>
        <taxon>Psathyrellaceae</taxon>
        <taxon>Coprinopsis</taxon>
    </lineage>
</organism>
<proteinExistence type="predicted"/>
<feature type="domain" description="F-box" evidence="1">
    <location>
        <begin position="1"/>
        <end position="47"/>
    </location>
</feature>
<evidence type="ECO:0000259" key="1">
    <source>
        <dbReference type="Pfam" id="PF12937"/>
    </source>
</evidence>
<evidence type="ECO:0000313" key="2">
    <source>
        <dbReference type="EMBL" id="EFI27607.1"/>
    </source>
</evidence>
<gene>
    <name evidence="2" type="ORF">CC1G_14533</name>
</gene>
<dbReference type="EMBL" id="AACS02000005">
    <property type="protein sequence ID" value="EFI27607.1"/>
    <property type="molecule type" value="Genomic_DNA"/>
</dbReference>
<reference evidence="2 3" key="1">
    <citation type="journal article" date="2010" name="Proc. Natl. Acad. Sci. U.S.A.">
        <title>Insights into evolution of multicellular fungi from the assembled chromosomes of the mushroom Coprinopsis cinerea (Coprinus cinereus).</title>
        <authorList>
            <person name="Stajich J.E."/>
            <person name="Wilke S.K."/>
            <person name="Ahren D."/>
            <person name="Au C.H."/>
            <person name="Birren B.W."/>
            <person name="Borodovsky M."/>
            <person name="Burns C."/>
            <person name="Canback B."/>
            <person name="Casselton L.A."/>
            <person name="Cheng C.K."/>
            <person name="Deng J."/>
            <person name="Dietrich F.S."/>
            <person name="Fargo D.C."/>
            <person name="Farman M.L."/>
            <person name="Gathman A.C."/>
            <person name="Goldberg J."/>
            <person name="Guigo R."/>
            <person name="Hoegger P.J."/>
            <person name="Hooker J.B."/>
            <person name="Huggins A."/>
            <person name="James T.Y."/>
            <person name="Kamada T."/>
            <person name="Kilaru S."/>
            <person name="Kodira C."/>
            <person name="Kues U."/>
            <person name="Kupfer D."/>
            <person name="Kwan H.S."/>
            <person name="Lomsadze A."/>
            <person name="Li W."/>
            <person name="Lilly W.W."/>
            <person name="Ma L.J."/>
            <person name="Mackey A.J."/>
            <person name="Manning G."/>
            <person name="Martin F."/>
            <person name="Muraguchi H."/>
            <person name="Natvig D.O."/>
            <person name="Palmerini H."/>
            <person name="Ramesh M.A."/>
            <person name="Rehmeyer C.J."/>
            <person name="Roe B.A."/>
            <person name="Shenoy N."/>
            <person name="Stanke M."/>
            <person name="Ter-Hovhannisyan V."/>
            <person name="Tunlid A."/>
            <person name="Velagapudi R."/>
            <person name="Vision T.J."/>
            <person name="Zeng Q."/>
            <person name="Zolan M.E."/>
            <person name="Pukkila P.J."/>
        </authorList>
    </citation>
    <scope>NUCLEOTIDE SEQUENCE [LARGE SCALE GENOMIC DNA]</scope>
    <source>
        <strain evidence="3">Okayama-7 / 130 / ATCC MYA-4618 / FGSC 9003</strain>
    </source>
</reference>
<dbReference type="RefSeq" id="XP_002911101.1">
    <property type="nucleotide sequence ID" value="XM_002911055.1"/>
</dbReference>
<dbReference type="Proteomes" id="UP000001861">
    <property type="component" value="Unassembled WGS sequence"/>
</dbReference>
<keyword evidence="3" id="KW-1185">Reference proteome</keyword>
<dbReference type="SUPFAM" id="SSF81383">
    <property type="entry name" value="F-box domain"/>
    <property type="match status" value="1"/>
</dbReference>
<comment type="caution">
    <text evidence="2">The sequence shown here is derived from an EMBL/GenBank/DDBJ whole genome shotgun (WGS) entry which is preliminary data.</text>
</comment>
<dbReference type="HOGENOM" id="CLU_672716_0_0_1"/>
<sequence length="409" mass="46082">MCDLPPELISSIVSYVSDDRVSLKSCMSVSTTWHLQTRPHLFRKFTFCVGFQISQSDIRRKLESFLDIARAEPRISGYVHELEITSTSSAGTMWLLDDTLLPQVLRSLTQVQTFRLHLPRYKDSNRQWWCSADIALQSGIRHICSLPTLKSLSVQSAALPQELWTAASSLSSLCWDESIAVVPGSDKPWASSITVDNYPPLRSLDILVPDALAHFVEKHPLSLRGLRKARLTAPSTSLDYIPEFLNLTSTSLSELEVHIVCKSEGGFEVSGCSEKPMNLRDLQLVYYYWHDHYVACQSSIAPSLSAFLAPCIQTIELHVQCSCEGNQHSFQFHRLLQQVDALFSSVDRSPHGFALKSFRILFSSLGHSSCPSHPDVKTPRDWVSFLPTLKLWHSTIDSFDLAIEIQHHI</sequence>
<dbReference type="OMA" id="CPRDEWR"/>
<dbReference type="AlphaFoldDB" id="D6RMY1"/>
<dbReference type="GeneID" id="9379933"/>
<evidence type="ECO:0000313" key="3">
    <source>
        <dbReference type="Proteomes" id="UP000001861"/>
    </source>
</evidence>
<name>D6RMY1_COPC7</name>